<feature type="compositionally biased region" description="Low complexity" evidence="1">
    <location>
        <begin position="158"/>
        <end position="167"/>
    </location>
</feature>
<dbReference type="EMBL" id="VDMD01000003">
    <property type="protein sequence ID" value="TRM66838.1"/>
    <property type="molecule type" value="Genomic_DNA"/>
</dbReference>
<dbReference type="OrthoDB" id="2980827at2759"/>
<evidence type="ECO:0000313" key="3">
    <source>
        <dbReference type="Proteomes" id="UP000320762"/>
    </source>
</evidence>
<gene>
    <name evidence="2" type="ORF">BD626DRAFT_483982</name>
</gene>
<feature type="region of interest" description="Disordered" evidence="1">
    <location>
        <begin position="1"/>
        <end position="140"/>
    </location>
</feature>
<evidence type="ECO:0000256" key="1">
    <source>
        <dbReference type="SAM" id="MobiDB-lite"/>
    </source>
</evidence>
<reference evidence="2 3" key="1">
    <citation type="journal article" date="2019" name="New Phytol.">
        <title>Comparative genomics reveals unique wood-decay strategies and fruiting body development in the Schizophyllaceae.</title>
        <authorList>
            <person name="Almasi E."/>
            <person name="Sahu N."/>
            <person name="Krizsan K."/>
            <person name="Balint B."/>
            <person name="Kovacs G.M."/>
            <person name="Kiss B."/>
            <person name="Cseklye J."/>
            <person name="Drula E."/>
            <person name="Henrissat B."/>
            <person name="Nagy I."/>
            <person name="Chovatia M."/>
            <person name="Adam C."/>
            <person name="LaButti K."/>
            <person name="Lipzen A."/>
            <person name="Riley R."/>
            <person name="Grigoriev I.V."/>
            <person name="Nagy L.G."/>
        </authorList>
    </citation>
    <scope>NUCLEOTIDE SEQUENCE [LARGE SCALE GENOMIC DNA]</scope>
    <source>
        <strain evidence="2 3">NL-1724</strain>
    </source>
</reference>
<feature type="region of interest" description="Disordered" evidence="1">
    <location>
        <begin position="154"/>
        <end position="177"/>
    </location>
</feature>
<protein>
    <submittedName>
        <fullName evidence="2">Uncharacterized protein</fullName>
    </submittedName>
</protein>
<dbReference type="AlphaFoldDB" id="A0A550CPY5"/>
<evidence type="ECO:0000313" key="2">
    <source>
        <dbReference type="EMBL" id="TRM66838.1"/>
    </source>
</evidence>
<comment type="caution">
    <text evidence="2">The sequence shown here is derived from an EMBL/GenBank/DDBJ whole genome shotgun (WGS) entry which is preliminary data.</text>
</comment>
<name>A0A550CPY5_9AGAR</name>
<organism evidence="2 3">
    <name type="scientific">Schizophyllum amplum</name>
    <dbReference type="NCBI Taxonomy" id="97359"/>
    <lineage>
        <taxon>Eukaryota</taxon>
        <taxon>Fungi</taxon>
        <taxon>Dikarya</taxon>
        <taxon>Basidiomycota</taxon>
        <taxon>Agaricomycotina</taxon>
        <taxon>Agaricomycetes</taxon>
        <taxon>Agaricomycetidae</taxon>
        <taxon>Agaricales</taxon>
        <taxon>Schizophyllaceae</taxon>
        <taxon>Schizophyllum</taxon>
    </lineage>
</organism>
<feature type="compositionally biased region" description="Pro residues" evidence="1">
    <location>
        <begin position="75"/>
        <end position="85"/>
    </location>
</feature>
<feature type="compositionally biased region" description="Low complexity" evidence="1">
    <location>
        <begin position="94"/>
        <end position="111"/>
    </location>
</feature>
<proteinExistence type="predicted"/>
<sequence>MTDLPVLTLDLSSPIGDVSHSPRPSMSLSRPGSSSSIATLSSLASVASDASGSRRRRLPPSPADAPRPRRVRPLPSVPATPPTCPCSPINLDAPSQQPSRPRSLRPLPSLPDISASRSPSPGPNRSVSEGDLNASHGAMPKLSLDTTSFCLAPESMDAEPSPISASIPEPPTPGTARRRRMSKLRRHLGERPPSILVPAVPPLPQKAHIFGALADVHDSVALTNALETVQRVLDIEFDSASEGEYTEDENEEAVDKLDASVKEASAEVAQRLGSIHRPAHKYSKKWLREGRGRRETVRPSCMHFALIVLDLIAIDSRHGPPCFP</sequence>
<keyword evidence="3" id="KW-1185">Reference proteome</keyword>
<feature type="compositionally biased region" description="Polar residues" evidence="1">
    <location>
        <begin position="115"/>
        <end position="127"/>
    </location>
</feature>
<accession>A0A550CPY5</accession>
<feature type="compositionally biased region" description="Low complexity" evidence="1">
    <location>
        <begin position="19"/>
        <end position="51"/>
    </location>
</feature>
<dbReference type="Proteomes" id="UP000320762">
    <property type="component" value="Unassembled WGS sequence"/>
</dbReference>